<dbReference type="SUPFAM" id="SSF63825">
    <property type="entry name" value="YWTD domain"/>
    <property type="match status" value="1"/>
</dbReference>
<dbReference type="InterPro" id="IPR011042">
    <property type="entry name" value="6-blade_b-propeller_TolB-like"/>
</dbReference>
<dbReference type="InterPro" id="IPR011990">
    <property type="entry name" value="TPR-like_helical_dom_sf"/>
</dbReference>
<sequence>MKFILFLLIYSFFTVSAQNVLQLYHQGNEARTSGDYEKYLNLLREANQLQANNPKIMFSLAEAYAFTGERDSASFYLREVLKIDSENYSLDNDAFEILKSNGELQKLQFYKNVMMTEVISSDTLLVIQDPNLHIEDIQNHSSKNKILVSSVNRRMIYEIDDKGIAKPLLKEMLKLSPLGMDLDEKGFLWVASVGIAEGAVKKEFIHSSIIYKIDVEKGLVTNEIEIPGKSFTGDIYISRDQNIYVTDSKNNTLLKLEGNKFIKVLSDDRFVSLQGVTELNGMIYLSDYLKGIFQWNPLTQELIKVRTSEEVTLKGIDGLYSYNNKLIGVQNGVRPFRVLELELDDSGEFAINYVFLEKSHPAMGEPTLGYIERGKFYYLANSFWQLNQGGEINNPNGKQPVILGIDLKESNYKIVVEELVKVVNNNLAEAHYFYFNNWAELRKAARFRGLVSDFSISTTSDNPEKILLRTIYPDSLSYFRIEEFFKTWSSTQNGPELLNELSPAEFRKTVQTIIAVEKVSPEFSEQYLSPLCRTKDHRAFDFWLGKWSVFNKDGKFLGYNNVHLVQNGCVIKENWFSGNTLFTGTSMNFYNRTIDQWQQSWVDNTGRVLQLTGGLIGDEMVLKSDTLSKTQDRITWRPAQNGTVEQIWETTDDAGKSWTLLFFGIYKKSESDPYKSDKVRLNQE</sequence>
<dbReference type="Gene3D" id="2.120.10.30">
    <property type="entry name" value="TolB, C-terminal domain"/>
    <property type="match status" value="1"/>
</dbReference>
<evidence type="ECO:0000256" key="1">
    <source>
        <dbReference type="SAM" id="SignalP"/>
    </source>
</evidence>
<accession>A0ABT3RNQ5</accession>
<proteinExistence type="predicted"/>
<dbReference type="RefSeq" id="WP_266055477.1">
    <property type="nucleotide sequence ID" value="NZ_JAPFQN010000003.1"/>
</dbReference>
<dbReference type="Gene3D" id="1.25.40.10">
    <property type="entry name" value="Tetratricopeptide repeat domain"/>
    <property type="match status" value="1"/>
</dbReference>
<dbReference type="SUPFAM" id="SSF48452">
    <property type="entry name" value="TPR-like"/>
    <property type="match status" value="1"/>
</dbReference>
<organism evidence="2 3">
    <name type="scientific">Mangrovivirga halotolerans</name>
    <dbReference type="NCBI Taxonomy" id="2993936"/>
    <lineage>
        <taxon>Bacteria</taxon>
        <taxon>Pseudomonadati</taxon>
        <taxon>Bacteroidota</taxon>
        <taxon>Cytophagia</taxon>
        <taxon>Cytophagales</taxon>
        <taxon>Mangrovivirgaceae</taxon>
        <taxon>Mangrovivirga</taxon>
    </lineage>
</organism>
<reference evidence="2 3" key="1">
    <citation type="submission" date="2022-11" db="EMBL/GenBank/DDBJ databases">
        <title>The characterization of three novel Bacteroidetes species and genomic analysis of their roles in tidal elemental geochemical cycles.</title>
        <authorList>
            <person name="Ma K."/>
        </authorList>
    </citation>
    <scope>NUCLEOTIDE SEQUENCE [LARGE SCALE GENOMIC DNA]</scope>
    <source>
        <strain evidence="2 3">M17</strain>
    </source>
</reference>
<comment type="caution">
    <text evidence="2">The sequence shown here is derived from an EMBL/GenBank/DDBJ whole genome shotgun (WGS) entry which is preliminary data.</text>
</comment>
<protein>
    <submittedName>
        <fullName evidence="2">Tetratricopeptide repeat protein</fullName>
    </submittedName>
</protein>
<feature type="signal peptide" evidence="1">
    <location>
        <begin position="1"/>
        <end position="17"/>
    </location>
</feature>
<evidence type="ECO:0000313" key="2">
    <source>
        <dbReference type="EMBL" id="MCX2743106.1"/>
    </source>
</evidence>
<keyword evidence="1" id="KW-0732">Signal</keyword>
<keyword evidence="3" id="KW-1185">Reference proteome</keyword>
<dbReference type="EMBL" id="JAPFQN010000003">
    <property type="protein sequence ID" value="MCX2743106.1"/>
    <property type="molecule type" value="Genomic_DNA"/>
</dbReference>
<gene>
    <name evidence="2" type="ORF">OO013_04475</name>
</gene>
<feature type="chain" id="PRO_5046586035" evidence="1">
    <location>
        <begin position="18"/>
        <end position="684"/>
    </location>
</feature>
<evidence type="ECO:0000313" key="3">
    <source>
        <dbReference type="Proteomes" id="UP001209885"/>
    </source>
</evidence>
<name>A0ABT3RNQ5_9BACT</name>
<dbReference type="Proteomes" id="UP001209885">
    <property type="component" value="Unassembled WGS sequence"/>
</dbReference>